<organism evidence="2 3">
    <name type="scientific">Pelobates cultripes</name>
    <name type="common">Western spadefoot toad</name>
    <dbReference type="NCBI Taxonomy" id="61616"/>
    <lineage>
        <taxon>Eukaryota</taxon>
        <taxon>Metazoa</taxon>
        <taxon>Chordata</taxon>
        <taxon>Craniata</taxon>
        <taxon>Vertebrata</taxon>
        <taxon>Euteleostomi</taxon>
        <taxon>Amphibia</taxon>
        <taxon>Batrachia</taxon>
        <taxon>Anura</taxon>
        <taxon>Pelobatoidea</taxon>
        <taxon>Pelobatidae</taxon>
        <taxon>Pelobates</taxon>
    </lineage>
</organism>
<name>A0AAD1RYY6_PELCU</name>
<dbReference type="Proteomes" id="UP001295444">
    <property type="component" value="Chromosome 04"/>
</dbReference>
<gene>
    <name evidence="2" type="ORF">PECUL_23A013089</name>
</gene>
<feature type="region of interest" description="Disordered" evidence="1">
    <location>
        <begin position="190"/>
        <end position="217"/>
    </location>
</feature>
<dbReference type="AlphaFoldDB" id="A0AAD1RYY6"/>
<sequence>MRNKEMIPFPKLQTQWQLPNRAIFSYLQLKSILTAYTPRSSTTPDPKWVAPYQLLDRCWSTPTKPKTLALCYKVWQEITPTVPQSYKAQWEADCNETLTDENWLHALNGLSKWTRCFSHIEAHRKLMYHWYMTPSVYSEYSLTPHLPVGDVDPNSYHIRHAGHPRLSLNPHCMPTITTTCTAKLRRKTDYSVNTNGGKKPPGRRVEIPQLPIHDATT</sequence>
<evidence type="ECO:0000313" key="3">
    <source>
        <dbReference type="Proteomes" id="UP001295444"/>
    </source>
</evidence>
<accession>A0AAD1RYY6</accession>
<evidence type="ECO:0000313" key="2">
    <source>
        <dbReference type="EMBL" id="CAH2284311.1"/>
    </source>
</evidence>
<dbReference type="EMBL" id="OW240915">
    <property type="protein sequence ID" value="CAH2284311.1"/>
    <property type="molecule type" value="Genomic_DNA"/>
</dbReference>
<keyword evidence="3" id="KW-1185">Reference proteome</keyword>
<proteinExistence type="predicted"/>
<evidence type="ECO:0000256" key="1">
    <source>
        <dbReference type="SAM" id="MobiDB-lite"/>
    </source>
</evidence>
<protein>
    <submittedName>
        <fullName evidence="2">Uncharacterized protein</fullName>
    </submittedName>
</protein>
<reference evidence="2" key="1">
    <citation type="submission" date="2022-03" db="EMBL/GenBank/DDBJ databases">
        <authorList>
            <person name="Alioto T."/>
            <person name="Alioto T."/>
            <person name="Gomez Garrido J."/>
        </authorList>
    </citation>
    <scope>NUCLEOTIDE SEQUENCE</scope>
</reference>